<protein>
    <recommendedName>
        <fullName evidence="4">SGNH hydrolase-type esterase domain-containing protein</fullName>
    </recommendedName>
</protein>
<dbReference type="Pfam" id="PF13472">
    <property type="entry name" value="Lipase_GDSL_2"/>
    <property type="match status" value="1"/>
</dbReference>
<evidence type="ECO:0000259" key="4">
    <source>
        <dbReference type="Pfam" id="PF13472"/>
    </source>
</evidence>
<gene>
    <name evidence="5" type="ORF">CYMTET_10667</name>
</gene>
<dbReference type="PANTHER" id="PTHR30383">
    <property type="entry name" value="THIOESTERASE 1/PROTEASE 1/LYSOPHOSPHOLIPASE L1"/>
    <property type="match status" value="1"/>
</dbReference>
<dbReference type="InterPro" id="IPR036514">
    <property type="entry name" value="SGNH_hydro_sf"/>
</dbReference>
<keyword evidence="2" id="KW-1133">Transmembrane helix</keyword>
<feature type="signal peptide" evidence="3">
    <location>
        <begin position="1"/>
        <end position="21"/>
    </location>
</feature>
<keyword evidence="3" id="KW-0732">Signal</keyword>
<evidence type="ECO:0000256" key="3">
    <source>
        <dbReference type="SAM" id="SignalP"/>
    </source>
</evidence>
<dbReference type="EMBL" id="LGRX02003805">
    <property type="protein sequence ID" value="KAK3281547.1"/>
    <property type="molecule type" value="Genomic_DNA"/>
</dbReference>
<reference evidence="5 6" key="1">
    <citation type="journal article" date="2015" name="Genome Biol. Evol.">
        <title>Comparative Genomics of a Bacterivorous Green Alga Reveals Evolutionary Causalities and Consequences of Phago-Mixotrophic Mode of Nutrition.</title>
        <authorList>
            <person name="Burns J.A."/>
            <person name="Paasch A."/>
            <person name="Narechania A."/>
            <person name="Kim E."/>
        </authorList>
    </citation>
    <scope>NUCLEOTIDE SEQUENCE [LARGE SCALE GENOMIC DNA]</scope>
    <source>
        <strain evidence="5 6">PLY_AMNH</strain>
    </source>
</reference>
<dbReference type="InterPro" id="IPR013830">
    <property type="entry name" value="SGNH_hydro"/>
</dbReference>
<dbReference type="InterPro" id="IPR051532">
    <property type="entry name" value="Ester_Hydrolysis_Enzymes"/>
</dbReference>
<feature type="region of interest" description="Disordered" evidence="1">
    <location>
        <begin position="315"/>
        <end position="337"/>
    </location>
</feature>
<comment type="caution">
    <text evidence="5">The sequence shown here is derived from an EMBL/GenBank/DDBJ whole genome shotgun (WGS) entry which is preliminary data.</text>
</comment>
<sequence>MTPFLVRVCVWIALTASLGFADDEADNQAWAQAPPETGDLKIACLGDSITWGQGSSSIWTKSYPMLLKASLGKGYWVGNYGLQSATCMRAGDVPYADSKEYKAAQAVLADIVIIMLGTNDAKVANWDEDMYREDLRLMINTALNAPATKSVFVAMPPPLYEDGKYGIQAEVVNLNFCGDPVGEGIIGTLIKEMDSPKLHLVDVFSALGGLNLSHPEFFLDSNEKVDYGGKDGVHPNDAGHNAIFETMYAALLKAGAIDGVAESPPPPEPVSSPPSPALSPPLASEPAAAPPDESPSITQDPEIPLTPEEEFAKAFGASSAKTRSGRDVDSSTQGKGKSAGNITILLICVAGLALVLVPGIVKRLGWSATNEKSGETKMFSTSNFAHGLYGSVGNPETEPLIPL</sequence>
<dbReference type="Gene3D" id="3.40.50.1110">
    <property type="entry name" value="SGNH hydrolase"/>
    <property type="match status" value="1"/>
</dbReference>
<feature type="chain" id="PRO_5041919471" description="SGNH hydrolase-type esterase domain-containing protein" evidence="3">
    <location>
        <begin position="22"/>
        <end position="403"/>
    </location>
</feature>
<accession>A0AAE0GP15</accession>
<name>A0AAE0GP15_9CHLO</name>
<dbReference type="Proteomes" id="UP001190700">
    <property type="component" value="Unassembled WGS sequence"/>
</dbReference>
<keyword evidence="2" id="KW-0812">Transmembrane</keyword>
<keyword evidence="6" id="KW-1185">Reference proteome</keyword>
<feature type="compositionally biased region" description="Pro residues" evidence="1">
    <location>
        <begin position="263"/>
        <end position="279"/>
    </location>
</feature>
<evidence type="ECO:0000256" key="1">
    <source>
        <dbReference type="SAM" id="MobiDB-lite"/>
    </source>
</evidence>
<dbReference type="AlphaFoldDB" id="A0AAE0GP15"/>
<dbReference type="SUPFAM" id="SSF52266">
    <property type="entry name" value="SGNH hydrolase"/>
    <property type="match status" value="1"/>
</dbReference>
<keyword evidence="2" id="KW-0472">Membrane</keyword>
<feature type="domain" description="SGNH hydrolase-type esterase" evidence="4">
    <location>
        <begin position="44"/>
        <end position="241"/>
    </location>
</feature>
<feature type="region of interest" description="Disordered" evidence="1">
    <location>
        <begin position="259"/>
        <end position="303"/>
    </location>
</feature>
<dbReference type="PANTHER" id="PTHR30383:SF29">
    <property type="entry name" value="SGNH HYDROLASE-TYPE ESTERASE DOMAIN-CONTAINING PROTEIN"/>
    <property type="match status" value="1"/>
</dbReference>
<evidence type="ECO:0000256" key="2">
    <source>
        <dbReference type="SAM" id="Phobius"/>
    </source>
</evidence>
<organism evidence="5 6">
    <name type="scientific">Cymbomonas tetramitiformis</name>
    <dbReference type="NCBI Taxonomy" id="36881"/>
    <lineage>
        <taxon>Eukaryota</taxon>
        <taxon>Viridiplantae</taxon>
        <taxon>Chlorophyta</taxon>
        <taxon>Pyramimonadophyceae</taxon>
        <taxon>Pyramimonadales</taxon>
        <taxon>Pyramimonadaceae</taxon>
        <taxon>Cymbomonas</taxon>
    </lineage>
</organism>
<proteinExistence type="predicted"/>
<evidence type="ECO:0000313" key="5">
    <source>
        <dbReference type="EMBL" id="KAK3281547.1"/>
    </source>
</evidence>
<feature type="transmembrane region" description="Helical" evidence="2">
    <location>
        <begin position="342"/>
        <end position="361"/>
    </location>
</feature>
<evidence type="ECO:0000313" key="6">
    <source>
        <dbReference type="Proteomes" id="UP001190700"/>
    </source>
</evidence>